<dbReference type="Proteomes" id="UP000507470">
    <property type="component" value="Unassembled WGS sequence"/>
</dbReference>
<dbReference type="OrthoDB" id="10071442at2759"/>
<dbReference type="PANTHER" id="PTHR34305">
    <property type="entry name" value="EXPRESSED PROTEIN"/>
    <property type="match status" value="1"/>
</dbReference>
<evidence type="ECO:0000313" key="2">
    <source>
        <dbReference type="Proteomes" id="UP000507470"/>
    </source>
</evidence>
<name>A0A6J8DZB5_MYTCO</name>
<organism evidence="1 2">
    <name type="scientific">Mytilus coruscus</name>
    <name type="common">Sea mussel</name>
    <dbReference type="NCBI Taxonomy" id="42192"/>
    <lineage>
        <taxon>Eukaryota</taxon>
        <taxon>Metazoa</taxon>
        <taxon>Spiralia</taxon>
        <taxon>Lophotrochozoa</taxon>
        <taxon>Mollusca</taxon>
        <taxon>Bivalvia</taxon>
        <taxon>Autobranchia</taxon>
        <taxon>Pteriomorphia</taxon>
        <taxon>Mytilida</taxon>
        <taxon>Mytiloidea</taxon>
        <taxon>Mytilidae</taxon>
        <taxon>Mytilinae</taxon>
        <taxon>Mytilus</taxon>
    </lineage>
</organism>
<reference evidence="1 2" key="1">
    <citation type="submission" date="2020-06" db="EMBL/GenBank/DDBJ databases">
        <authorList>
            <person name="Li R."/>
            <person name="Bekaert M."/>
        </authorList>
    </citation>
    <scope>NUCLEOTIDE SEQUENCE [LARGE SCALE GENOMIC DNA]</scope>
    <source>
        <strain evidence="2">wild</strain>
    </source>
</reference>
<accession>A0A6J8DZB5</accession>
<dbReference type="AlphaFoldDB" id="A0A6J8DZB5"/>
<proteinExistence type="predicted"/>
<sequence length="292" mass="33362">MLGCTNSCPSEFNELLLTLCSSSPVCAVLPPSHESIHLIRRIIQKSTDEDSEILSSEDWKLLQLNSPILFKIMNKLRRLASYLQPIFEQMAYISENTFSNFGGIIDDSILEHENSNKGSYFSALPEQQKRGLFKADASTKFKSGSECAKQSTRHPTLLPGIFTAFCSHGKAMNKSLNVPFTFFRTRFKKAPSVIIYDNACNLQTYALNRDPAFFKETKFVVDNLHWKNYKGCSKVYHAKEHPSLSGINTQMVEQNNSKLQKLKSQLSCMNYDNFILHLKFFLWFCNYKTCPS</sequence>
<dbReference type="PANTHER" id="PTHR34305:SF1">
    <property type="entry name" value="SWIM-TYPE DOMAIN-CONTAINING PROTEIN"/>
    <property type="match status" value="1"/>
</dbReference>
<protein>
    <submittedName>
        <fullName evidence="1">Uncharacterized protein</fullName>
    </submittedName>
</protein>
<keyword evidence="2" id="KW-1185">Reference proteome</keyword>
<gene>
    <name evidence="1" type="ORF">MCOR_46037</name>
</gene>
<evidence type="ECO:0000313" key="1">
    <source>
        <dbReference type="EMBL" id="CAC5413098.1"/>
    </source>
</evidence>
<dbReference type="EMBL" id="CACVKT020008123">
    <property type="protein sequence ID" value="CAC5413098.1"/>
    <property type="molecule type" value="Genomic_DNA"/>
</dbReference>